<proteinExistence type="predicted"/>
<organism evidence="1 2">
    <name type="scientific">Taklimakanibacter albus</name>
    <dbReference type="NCBI Taxonomy" id="2800327"/>
    <lineage>
        <taxon>Bacteria</taxon>
        <taxon>Pseudomonadati</taxon>
        <taxon>Pseudomonadota</taxon>
        <taxon>Alphaproteobacteria</taxon>
        <taxon>Hyphomicrobiales</taxon>
        <taxon>Aestuariivirgaceae</taxon>
        <taxon>Taklimakanibacter</taxon>
    </lineage>
</organism>
<protein>
    <submittedName>
        <fullName evidence="1">HutD family protein</fullName>
    </submittedName>
</protein>
<evidence type="ECO:0000313" key="1">
    <source>
        <dbReference type="EMBL" id="MBK1866704.1"/>
    </source>
</evidence>
<sequence>MKILRRDDYKVMPWKNGGGITTEIAVDPPEGGFGGSGFTWRVSIADVASDGPFSKFAGYDRHIMLLEGKGMRLETEESGPLDLAVPYRPVAFSGDWTVSGHLTDGPVRDFNLMVARARGKGSLNCQKLSAPLPLMAIGATHLIHCIDGEFSVGGHLLGPGETVILTGNESVVLSPLSDDTLIAHCTITTAMASA</sequence>
<dbReference type="EMBL" id="JAENHL010000006">
    <property type="protein sequence ID" value="MBK1866704.1"/>
    <property type="molecule type" value="Genomic_DNA"/>
</dbReference>
<name>A0ACC5R227_9HYPH</name>
<keyword evidence="2" id="KW-1185">Reference proteome</keyword>
<comment type="caution">
    <text evidence="1">The sequence shown here is derived from an EMBL/GenBank/DDBJ whole genome shotgun (WGS) entry which is preliminary data.</text>
</comment>
<dbReference type="Proteomes" id="UP000616151">
    <property type="component" value="Unassembled WGS sequence"/>
</dbReference>
<reference evidence="1" key="1">
    <citation type="submission" date="2021-01" db="EMBL/GenBank/DDBJ databases">
        <authorList>
            <person name="Sun Q."/>
        </authorList>
    </citation>
    <scope>NUCLEOTIDE SEQUENCE</scope>
    <source>
        <strain evidence="1">YIM B02566</strain>
    </source>
</reference>
<accession>A0ACC5R227</accession>
<evidence type="ECO:0000313" key="2">
    <source>
        <dbReference type="Proteomes" id="UP000616151"/>
    </source>
</evidence>
<gene>
    <name evidence="1" type="ORF">JHL16_10095</name>
</gene>